<accession>A0ABS2LT34</accession>
<reference evidence="2 3" key="1">
    <citation type="submission" date="2021-01" db="EMBL/GenBank/DDBJ databases">
        <title>Sequencing the genomes of 1000 actinobacteria strains.</title>
        <authorList>
            <person name="Klenk H.-P."/>
        </authorList>
    </citation>
    <scope>NUCLEOTIDE SEQUENCE [LARGE SCALE GENOMIC DNA]</scope>
    <source>
        <strain evidence="2 3">DSM 100204</strain>
    </source>
</reference>
<dbReference type="EMBL" id="JAFBBP010000001">
    <property type="protein sequence ID" value="MBM7491346.1"/>
    <property type="molecule type" value="Genomic_DNA"/>
</dbReference>
<comment type="caution">
    <text evidence="2">The sequence shown here is derived from an EMBL/GenBank/DDBJ whole genome shotgun (WGS) entry which is preliminary data.</text>
</comment>
<evidence type="ECO:0000313" key="2">
    <source>
        <dbReference type="EMBL" id="MBM7491346.1"/>
    </source>
</evidence>
<sequence>MIAVLIFGVIGAARLVSDPADPGDGLSSRPNRPITTVDPTAGDDGVLSSEAAPSPVTSPGARTPEQTAEQFAAAWLGRPGITAKEWQAGLRPLSTPALTEKLIGADPAGVPAKKLTGPLTMRERTEAFVELEIPLDAGRLRLELVASSEGWLVDVLDWERP</sequence>
<proteinExistence type="predicted"/>
<gene>
    <name evidence="2" type="ORF">JOD64_002568</name>
</gene>
<feature type="compositionally biased region" description="Polar residues" evidence="1">
    <location>
        <begin position="28"/>
        <end position="38"/>
    </location>
</feature>
<protein>
    <recommendedName>
        <fullName evidence="4">DUF4878 domain-containing protein</fullName>
    </recommendedName>
</protein>
<evidence type="ECO:0008006" key="4">
    <source>
        <dbReference type="Google" id="ProtNLM"/>
    </source>
</evidence>
<feature type="region of interest" description="Disordered" evidence="1">
    <location>
        <begin position="18"/>
        <end position="65"/>
    </location>
</feature>
<organism evidence="2 3">
    <name type="scientific">Micromonospora luteifusca</name>
    <dbReference type="NCBI Taxonomy" id="709860"/>
    <lineage>
        <taxon>Bacteria</taxon>
        <taxon>Bacillati</taxon>
        <taxon>Actinomycetota</taxon>
        <taxon>Actinomycetes</taxon>
        <taxon>Micromonosporales</taxon>
        <taxon>Micromonosporaceae</taxon>
        <taxon>Micromonospora</taxon>
    </lineage>
</organism>
<name>A0ABS2LT34_9ACTN</name>
<evidence type="ECO:0000313" key="3">
    <source>
        <dbReference type="Proteomes" id="UP000764837"/>
    </source>
</evidence>
<dbReference type="Proteomes" id="UP000764837">
    <property type="component" value="Unassembled WGS sequence"/>
</dbReference>
<keyword evidence="3" id="KW-1185">Reference proteome</keyword>
<evidence type="ECO:0000256" key="1">
    <source>
        <dbReference type="SAM" id="MobiDB-lite"/>
    </source>
</evidence>